<reference evidence="6 7" key="1">
    <citation type="submission" date="2024-03" db="EMBL/GenBank/DDBJ databases">
        <authorList>
            <person name="Gkanogiannis A."/>
            <person name="Becerra Lopez-Lavalle L."/>
        </authorList>
    </citation>
    <scope>NUCLEOTIDE SEQUENCE [LARGE SCALE GENOMIC DNA]</scope>
</reference>
<evidence type="ECO:0000256" key="2">
    <source>
        <dbReference type="ARBA" id="ARBA00022741"/>
    </source>
</evidence>
<evidence type="ECO:0000313" key="7">
    <source>
        <dbReference type="Proteomes" id="UP001642487"/>
    </source>
</evidence>
<dbReference type="InterPro" id="IPR000719">
    <property type="entry name" value="Prot_kinase_dom"/>
</dbReference>
<dbReference type="EMBL" id="OZ021741">
    <property type="protein sequence ID" value="CAK9325277.1"/>
    <property type="molecule type" value="Genomic_DNA"/>
</dbReference>
<protein>
    <recommendedName>
        <fullName evidence="5">Protein kinase domain-containing protein</fullName>
    </recommendedName>
</protein>
<organism evidence="6 7">
    <name type="scientific">Citrullus colocynthis</name>
    <name type="common">colocynth</name>
    <dbReference type="NCBI Taxonomy" id="252529"/>
    <lineage>
        <taxon>Eukaryota</taxon>
        <taxon>Viridiplantae</taxon>
        <taxon>Streptophyta</taxon>
        <taxon>Embryophyta</taxon>
        <taxon>Tracheophyta</taxon>
        <taxon>Spermatophyta</taxon>
        <taxon>Magnoliopsida</taxon>
        <taxon>eudicotyledons</taxon>
        <taxon>Gunneridae</taxon>
        <taxon>Pentapetalae</taxon>
        <taxon>rosids</taxon>
        <taxon>fabids</taxon>
        <taxon>Cucurbitales</taxon>
        <taxon>Cucurbitaceae</taxon>
        <taxon>Benincaseae</taxon>
        <taxon>Citrullus</taxon>
    </lineage>
</organism>
<dbReference type="PROSITE" id="PS50011">
    <property type="entry name" value="PROTEIN_KINASE_DOM"/>
    <property type="match status" value="1"/>
</dbReference>
<keyword evidence="7" id="KW-1185">Reference proteome</keyword>
<dbReference type="SUPFAM" id="SSF56112">
    <property type="entry name" value="Protein kinase-like (PK-like)"/>
    <property type="match status" value="1"/>
</dbReference>
<dbReference type="InterPro" id="IPR001245">
    <property type="entry name" value="Ser-Thr/Tyr_kinase_cat_dom"/>
</dbReference>
<dbReference type="InterPro" id="IPR052059">
    <property type="entry name" value="CR_Ser/Thr_kinase"/>
</dbReference>
<evidence type="ECO:0000259" key="5">
    <source>
        <dbReference type="PROSITE" id="PS50011"/>
    </source>
</evidence>
<dbReference type="Gene3D" id="1.10.510.10">
    <property type="entry name" value="Transferase(Phosphotransferase) domain 1"/>
    <property type="match status" value="1"/>
</dbReference>
<keyword evidence="2" id="KW-0547">Nucleotide-binding</keyword>
<sequence>MAPEYAMRGYLTDKADVYSFGVVALEIVGGRSNTSFGTKDDCLYLLDYANVLKERGNLLDLVDPRLGSEFNKTEAMTMITIALQCTNISAADRPSMSTVVGMLEGKIGVEELVSDPNISKQDVNAMWSHMYHQKVKTMGESEIQNMLTCESESETQSMLMDGPWTDSSITDSDCLPIMADARYLEKRI</sequence>
<keyword evidence="3" id="KW-0418">Kinase</keyword>
<keyword evidence="1" id="KW-0808">Transferase</keyword>
<evidence type="ECO:0000313" key="6">
    <source>
        <dbReference type="EMBL" id="CAK9325277.1"/>
    </source>
</evidence>
<evidence type="ECO:0000256" key="4">
    <source>
        <dbReference type="ARBA" id="ARBA00022840"/>
    </source>
</evidence>
<name>A0ABP0YXL1_9ROSI</name>
<feature type="domain" description="Protein kinase" evidence="5">
    <location>
        <begin position="1"/>
        <end position="113"/>
    </location>
</feature>
<keyword evidence="4" id="KW-0067">ATP-binding</keyword>
<dbReference type="PANTHER" id="PTHR47973">
    <property type="entry name" value="CYSTEINE-RICH RECEPTOR-LIKE PROTEIN KINASE 3"/>
    <property type="match status" value="1"/>
</dbReference>
<evidence type="ECO:0000256" key="3">
    <source>
        <dbReference type="ARBA" id="ARBA00022777"/>
    </source>
</evidence>
<proteinExistence type="predicted"/>
<dbReference type="Proteomes" id="UP001642487">
    <property type="component" value="Chromosome 7"/>
</dbReference>
<dbReference type="Pfam" id="PF07714">
    <property type="entry name" value="PK_Tyr_Ser-Thr"/>
    <property type="match status" value="1"/>
</dbReference>
<accession>A0ABP0YXL1</accession>
<dbReference type="InterPro" id="IPR011009">
    <property type="entry name" value="Kinase-like_dom_sf"/>
</dbReference>
<gene>
    <name evidence="6" type="ORF">CITCOLO1_LOCUS17537</name>
</gene>
<evidence type="ECO:0000256" key="1">
    <source>
        <dbReference type="ARBA" id="ARBA00022679"/>
    </source>
</evidence>